<organism evidence="2 3">
    <name type="scientific">Planomonospora alba</name>
    <dbReference type="NCBI Taxonomy" id="161354"/>
    <lineage>
        <taxon>Bacteria</taxon>
        <taxon>Bacillati</taxon>
        <taxon>Actinomycetota</taxon>
        <taxon>Actinomycetes</taxon>
        <taxon>Streptosporangiales</taxon>
        <taxon>Streptosporangiaceae</taxon>
        <taxon>Planomonospora</taxon>
    </lineage>
</organism>
<protein>
    <submittedName>
        <fullName evidence="2">Uncharacterized protein</fullName>
    </submittedName>
</protein>
<evidence type="ECO:0000313" key="2">
    <source>
        <dbReference type="EMBL" id="GAA3126207.1"/>
    </source>
</evidence>
<dbReference type="RefSeq" id="WP_344857406.1">
    <property type="nucleotide sequence ID" value="NZ_BAAAUT010000010.1"/>
</dbReference>
<reference evidence="3" key="1">
    <citation type="journal article" date="2019" name="Int. J. Syst. Evol. Microbiol.">
        <title>The Global Catalogue of Microorganisms (GCM) 10K type strain sequencing project: providing services to taxonomists for standard genome sequencing and annotation.</title>
        <authorList>
            <consortium name="The Broad Institute Genomics Platform"/>
            <consortium name="The Broad Institute Genome Sequencing Center for Infectious Disease"/>
            <person name="Wu L."/>
            <person name="Ma J."/>
        </authorList>
    </citation>
    <scope>NUCLEOTIDE SEQUENCE [LARGE SCALE GENOMIC DNA]</scope>
    <source>
        <strain evidence="3">JCM 9373</strain>
    </source>
</reference>
<dbReference type="EMBL" id="BAAAUT010000010">
    <property type="protein sequence ID" value="GAA3126207.1"/>
    <property type="molecule type" value="Genomic_DNA"/>
</dbReference>
<gene>
    <name evidence="2" type="ORF">GCM10010466_16370</name>
</gene>
<dbReference type="Proteomes" id="UP001500320">
    <property type="component" value="Unassembled WGS sequence"/>
</dbReference>
<name>A0ABP6MVM7_9ACTN</name>
<comment type="caution">
    <text evidence="2">The sequence shown here is derived from an EMBL/GenBank/DDBJ whole genome shotgun (WGS) entry which is preliminary data.</text>
</comment>
<accession>A0ABP6MVM7</accession>
<feature type="region of interest" description="Disordered" evidence="1">
    <location>
        <begin position="31"/>
        <end position="100"/>
    </location>
</feature>
<feature type="compositionally biased region" description="Low complexity" evidence="1">
    <location>
        <begin position="63"/>
        <end position="88"/>
    </location>
</feature>
<proteinExistence type="predicted"/>
<keyword evidence="3" id="KW-1185">Reference proteome</keyword>
<evidence type="ECO:0000256" key="1">
    <source>
        <dbReference type="SAM" id="MobiDB-lite"/>
    </source>
</evidence>
<sequence length="100" mass="9752">MTIIGIVLLAVGLVAVASLVLADPVLLSRIGGEPAEGASGRHVQAPPITRGAEEPSPVAGRVPAGTARAVAEPAPAAGPVPGAAVVPLPRRPGDHEPQAA</sequence>
<evidence type="ECO:0000313" key="3">
    <source>
        <dbReference type="Proteomes" id="UP001500320"/>
    </source>
</evidence>
<feature type="compositionally biased region" description="Basic and acidic residues" evidence="1">
    <location>
        <begin position="91"/>
        <end position="100"/>
    </location>
</feature>